<dbReference type="AlphaFoldDB" id="X0S0Q4"/>
<proteinExistence type="predicted"/>
<name>X0S0Q4_9ZZZZ</name>
<sequence>MNSPDQSSNAKSFVARALETTIHVGLVILLLFWCFQIGRPFIQIIVWGIIIAVAKGCKPAGPHSISRNQKCLVL</sequence>
<comment type="caution">
    <text evidence="2">The sequence shown here is derived from an EMBL/GenBank/DDBJ whole genome shotgun (WGS) entry which is preliminary data.</text>
</comment>
<gene>
    <name evidence="2" type="ORF">S01H1_12545</name>
</gene>
<keyword evidence="1" id="KW-0472">Membrane</keyword>
<organism evidence="2">
    <name type="scientific">marine sediment metagenome</name>
    <dbReference type="NCBI Taxonomy" id="412755"/>
    <lineage>
        <taxon>unclassified sequences</taxon>
        <taxon>metagenomes</taxon>
        <taxon>ecological metagenomes</taxon>
    </lineage>
</organism>
<keyword evidence="1" id="KW-0812">Transmembrane</keyword>
<dbReference type="EMBL" id="BARS01006446">
    <property type="protein sequence ID" value="GAF68851.1"/>
    <property type="molecule type" value="Genomic_DNA"/>
</dbReference>
<evidence type="ECO:0000256" key="1">
    <source>
        <dbReference type="SAM" id="Phobius"/>
    </source>
</evidence>
<feature type="transmembrane region" description="Helical" evidence="1">
    <location>
        <begin position="13"/>
        <end position="35"/>
    </location>
</feature>
<protein>
    <submittedName>
        <fullName evidence="2">Uncharacterized protein</fullName>
    </submittedName>
</protein>
<keyword evidence="1" id="KW-1133">Transmembrane helix</keyword>
<accession>X0S0Q4</accession>
<reference evidence="2" key="1">
    <citation type="journal article" date="2014" name="Front. Microbiol.">
        <title>High frequency of phylogenetically diverse reductive dehalogenase-homologous genes in deep subseafloor sedimentary metagenomes.</title>
        <authorList>
            <person name="Kawai M."/>
            <person name="Futagami T."/>
            <person name="Toyoda A."/>
            <person name="Takaki Y."/>
            <person name="Nishi S."/>
            <person name="Hori S."/>
            <person name="Arai W."/>
            <person name="Tsubouchi T."/>
            <person name="Morono Y."/>
            <person name="Uchiyama I."/>
            <person name="Ito T."/>
            <person name="Fujiyama A."/>
            <person name="Inagaki F."/>
            <person name="Takami H."/>
        </authorList>
    </citation>
    <scope>NUCLEOTIDE SEQUENCE</scope>
    <source>
        <strain evidence="2">Expedition CK06-06</strain>
    </source>
</reference>
<evidence type="ECO:0000313" key="2">
    <source>
        <dbReference type="EMBL" id="GAF68851.1"/>
    </source>
</evidence>